<dbReference type="AlphaFoldDB" id="A0A2J4YPY6"/>
<name>A0A2J4YPY6_9ENTR</name>
<reference evidence="1 2" key="1">
    <citation type="submission" date="2017-11" db="EMBL/GenBank/DDBJ databases">
        <authorList>
            <person name="Han C.G."/>
        </authorList>
    </citation>
    <scope>NUCLEOTIDE SEQUENCE [LARGE SCALE GENOMIC DNA]</scope>
    <source>
        <strain evidence="1 2">A2</strain>
    </source>
</reference>
<dbReference type="Proteomes" id="UP000234661">
    <property type="component" value="Unassembled WGS sequence"/>
</dbReference>
<evidence type="ECO:0000313" key="2">
    <source>
        <dbReference type="Proteomes" id="UP000234661"/>
    </source>
</evidence>
<dbReference type="EMBL" id="PIET01001068">
    <property type="protein sequence ID" value="PLM52906.1"/>
    <property type="molecule type" value="Genomic_DNA"/>
</dbReference>
<protein>
    <submittedName>
        <fullName evidence="1">Uncharacterized protein</fullName>
    </submittedName>
</protein>
<comment type="caution">
    <text evidence="1">The sequence shown here is derived from an EMBL/GenBank/DDBJ whole genome shotgun (WGS) entry which is preliminary data.</text>
</comment>
<reference evidence="1 2" key="2">
    <citation type="submission" date="2018-01" db="EMBL/GenBank/DDBJ databases">
        <title>Genomic study of Klebsiella pneumoniae.</title>
        <authorList>
            <person name="Yang Y."/>
            <person name="Bicalho R."/>
        </authorList>
    </citation>
    <scope>NUCLEOTIDE SEQUENCE [LARGE SCALE GENOMIC DNA]</scope>
    <source>
        <strain evidence="1 2">A2</strain>
    </source>
</reference>
<organism evidence="1 2">
    <name type="scientific">Klebsiella michiganensis</name>
    <dbReference type="NCBI Taxonomy" id="1134687"/>
    <lineage>
        <taxon>Bacteria</taxon>
        <taxon>Pseudomonadati</taxon>
        <taxon>Pseudomonadota</taxon>
        <taxon>Gammaproteobacteria</taxon>
        <taxon>Enterobacterales</taxon>
        <taxon>Enterobacteriaceae</taxon>
        <taxon>Klebsiella/Raoultella group</taxon>
        <taxon>Klebsiella</taxon>
    </lineage>
</organism>
<sequence>MTSAFDETKISRYISYTILRTINLFTVYMQLNHSAPYGVARRRDSYLKDTIADRSGKTVLSDDSLNNGIISRYIVLILLTVPALKPILIHLNKRWLQDNELLLMNLMRLFVETNWQYCVTIIASVWLNAFRQ</sequence>
<accession>A0A2J4YPY6</accession>
<evidence type="ECO:0000313" key="1">
    <source>
        <dbReference type="EMBL" id="PLM52906.1"/>
    </source>
</evidence>
<gene>
    <name evidence="1" type="ORF">CWM85_26160</name>
</gene>
<proteinExistence type="predicted"/>